<dbReference type="Proteomes" id="UP001163096">
    <property type="component" value="Chromosome"/>
</dbReference>
<dbReference type="AlphaFoldDB" id="A0A9X9S585"/>
<dbReference type="EMBL" id="CP113361">
    <property type="protein sequence ID" value="WAI01761.1"/>
    <property type="molecule type" value="Genomic_DNA"/>
</dbReference>
<reference evidence="1" key="1">
    <citation type="submission" date="2022-11" db="EMBL/GenBank/DDBJ databases">
        <title>Complete genome sequence of Methanogenium organophilum DSM 3596.</title>
        <authorList>
            <person name="Chen S.-C."/>
            <person name="Lai S.-J."/>
            <person name="You Y.-T."/>
        </authorList>
    </citation>
    <scope>NUCLEOTIDE SEQUENCE</scope>
    <source>
        <strain evidence="1">DSM 3596</strain>
    </source>
</reference>
<dbReference type="GeneID" id="76833934"/>
<dbReference type="KEGG" id="mou:OU421_02490"/>
<dbReference type="RefSeq" id="WP_268187027.1">
    <property type="nucleotide sequence ID" value="NZ_CP113361.1"/>
</dbReference>
<name>A0A9X9S585_METOG</name>
<organism evidence="1 2">
    <name type="scientific">Methanogenium organophilum</name>
    <dbReference type="NCBI Taxonomy" id="2199"/>
    <lineage>
        <taxon>Archaea</taxon>
        <taxon>Methanobacteriati</taxon>
        <taxon>Methanobacteriota</taxon>
        <taxon>Stenosarchaea group</taxon>
        <taxon>Methanomicrobia</taxon>
        <taxon>Methanomicrobiales</taxon>
        <taxon>Methanomicrobiaceae</taxon>
        <taxon>Methanogenium</taxon>
    </lineage>
</organism>
<gene>
    <name evidence="1" type="ORF">OU421_02490</name>
</gene>
<evidence type="ECO:0000313" key="1">
    <source>
        <dbReference type="EMBL" id="WAI01761.1"/>
    </source>
</evidence>
<protein>
    <submittedName>
        <fullName evidence="1">Uncharacterized protein</fullName>
    </submittedName>
</protein>
<proteinExistence type="predicted"/>
<sequence length="130" mass="13323">MDLSLSASSHHTVLARTIAALANSGGGRCIIEGEPKVGRTLLKTALQEILPSPDYSDTSGTPSPKSATAGTVIIVRPAKVAVREEEKRIIATVTPGDSLCTVGGTAVVYEDGAVRPITLTEVVRRAGSGG</sequence>
<accession>A0A9X9S585</accession>
<keyword evidence="2" id="KW-1185">Reference proteome</keyword>
<evidence type="ECO:0000313" key="2">
    <source>
        <dbReference type="Proteomes" id="UP001163096"/>
    </source>
</evidence>